<comment type="caution">
    <text evidence="2">The sequence shown here is derived from an EMBL/GenBank/DDBJ whole genome shotgun (WGS) entry which is preliminary data.</text>
</comment>
<dbReference type="EMBL" id="PQXO01000149">
    <property type="protein sequence ID" value="TGO88655.1"/>
    <property type="molecule type" value="Genomic_DNA"/>
</dbReference>
<keyword evidence="3" id="KW-1185">Reference proteome</keyword>
<reference evidence="2 3" key="1">
    <citation type="submission" date="2017-12" db="EMBL/GenBank/DDBJ databases">
        <title>Comparative genomics of Botrytis spp.</title>
        <authorList>
            <person name="Valero-Jimenez C.A."/>
            <person name="Tapia P."/>
            <person name="Veloso J."/>
            <person name="Silva-Moreno E."/>
            <person name="Staats M."/>
            <person name="Valdes J.H."/>
            <person name="Van Kan J.A.L."/>
        </authorList>
    </citation>
    <scope>NUCLEOTIDE SEQUENCE [LARGE SCALE GENOMIC DNA]</scope>
    <source>
        <strain evidence="2 3">MUCL3349</strain>
    </source>
</reference>
<evidence type="ECO:0000313" key="3">
    <source>
        <dbReference type="Proteomes" id="UP000297280"/>
    </source>
</evidence>
<evidence type="ECO:0000313" key="2">
    <source>
        <dbReference type="EMBL" id="TGO88655.1"/>
    </source>
</evidence>
<evidence type="ECO:0000256" key="1">
    <source>
        <dbReference type="SAM" id="MobiDB-lite"/>
    </source>
</evidence>
<feature type="region of interest" description="Disordered" evidence="1">
    <location>
        <begin position="59"/>
        <end position="79"/>
    </location>
</feature>
<proteinExistence type="predicted"/>
<dbReference type="Proteomes" id="UP000297280">
    <property type="component" value="Unassembled WGS sequence"/>
</dbReference>
<accession>A0A4Z1KVU7</accession>
<gene>
    <name evidence="2" type="ORF">BPOR_0149g00090</name>
</gene>
<dbReference type="AlphaFoldDB" id="A0A4Z1KVU7"/>
<protein>
    <submittedName>
        <fullName evidence="2">Uncharacterized protein</fullName>
    </submittedName>
</protein>
<name>A0A4Z1KVU7_9HELO</name>
<sequence>MFRFRKRNYRNSKIVMRMDFRRSPLVLRQPPGEKELIDTGDLGMDILASVKAARNKLKDMRERIPEQESNEDLAEKKDE</sequence>
<organism evidence="2 3">
    <name type="scientific">Botrytis porri</name>
    <dbReference type="NCBI Taxonomy" id="87229"/>
    <lineage>
        <taxon>Eukaryota</taxon>
        <taxon>Fungi</taxon>
        <taxon>Dikarya</taxon>
        <taxon>Ascomycota</taxon>
        <taxon>Pezizomycotina</taxon>
        <taxon>Leotiomycetes</taxon>
        <taxon>Helotiales</taxon>
        <taxon>Sclerotiniaceae</taxon>
        <taxon>Botrytis</taxon>
    </lineage>
</organism>
<dbReference type="STRING" id="87229.A0A4Z1KVU7"/>